<name>A0A917HWP2_9FLAO</name>
<keyword evidence="4" id="KW-0675">Receptor</keyword>
<evidence type="ECO:0000256" key="1">
    <source>
        <dbReference type="ARBA" id="ARBA00004442"/>
    </source>
</evidence>
<dbReference type="GO" id="GO:0009279">
    <property type="term" value="C:cell outer membrane"/>
    <property type="evidence" value="ECO:0007669"/>
    <property type="project" value="UniProtKB-SubCell"/>
</dbReference>
<keyword evidence="2" id="KW-0472">Membrane</keyword>
<evidence type="ECO:0000256" key="3">
    <source>
        <dbReference type="ARBA" id="ARBA00023237"/>
    </source>
</evidence>
<proteinExistence type="predicted"/>
<accession>A0A917HWP2</accession>
<keyword evidence="5" id="KW-1185">Reference proteome</keyword>
<protein>
    <submittedName>
        <fullName evidence="4">TonB-dependent receptor</fullName>
    </submittedName>
</protein>
<dbReference type="InterPro" id="IPR036942">
    <property type="entry name" value="Beta-barrel_TonB_sf"/>
</dbReference>
<dbReference type="EMBL" id="BMJW01000001">
    <property type="protein sequence ID" value="GGG92468.1"/>
    <property type="molecule type" value="Genomic_DNA"/>
</dbReference>
<gene>
    <name evidence="4" type="ORF">GCM10011416_06750</name>
</gene>
<reference evidence="4" key="1">
    <citation type="journal article" date="2014" name="Int. J. Syst. Evol. Microbiol.">
        <title>Complete genome sequence of Corynebacterium casei LMG S-19264T (=DSM 44701T), isolated from a smear-ripened cheese.</title>
        <authorList>
            <consortium name="US DOE Joint Genome Institute (JGI-PGF)"/>
            <person name="Walter F."/>
            <person name="Albersmeier A."/>
            <person name="Kalinowski J."/>
            <person name="Ruckert C."/>
        </authorList>
    </citation>
    <scope>NUCLEOTIDE SEQUENCE</scope>
    <source>
        <strain evidence="4">CGMCC 1.15763</strain>
    </source>
</reference>
<organism evidence="4 5">
    <name type="scientific">Polaribacter pacificus</name>
    <dbReference type="NCBI Taxonomy" id="1775173"/>
    <lineage>
        <taxon>Bacteria</taxon>
        <taxon>Pseudomonadati</taxon>
        <taxon>Bacteroidota</taxon>
        <taxon>Flavobacteriia</taxon>
        <taxon>Flavobacteriales</taxon>
        <taxon>Flavobacteriaceae</taxon>
    </lineage>
</organism>
<comment type="subcellular location">
    <subcellularLocation>
        <location evidence="1">Cell outer membrane</location>
    </subcellularLocation>
</comment>
<dbReference type="Proteomes" id="UP000633278">
    <property type="component" value="Unassembled WGS sequence"/>
</dbReference>
<keyword evidence="3" id="KW-0998">Cell outer membrane</keyword>
<dbReference type="Gene3D" id="2.40.170.20">
    <property type="entry name" value="TonB-dependent receptor, beta-barrel domain"/>
    <property type="match status" value="1"/>
</dbReference>
<dbReference type="AlphaFoldDB" id="A0A917HWP2"/>
<evidence type="ECO:0000256" key="2">
    <source>
        <dbReference type="ARBA" id="ARBA00023136"/>
    </source>
</evidence>
<dbReference type="SUPFAM" id="SSF56935">
    <property type="entry name" value="Porins"/>
    <property type="match status" value="1"/>
</dbReference>
<evidence type="ECO:0000313" key="4">
    <source>
        <dbReference type="EMBL" id="GGG92468.1"/>
    </source>
</evidence>
<dbReference type="InterPro" id="IPR008969">
    <property type="entry name" value="CarboxyPept-like_regulatory"/>
</dbReference>
<sequence>MVSLQNQTTKTDPKGVFILQELPTGNQVLYLQYDGYQAQQFSLLFTGSPIDLGTLRLQKKMEEQTNSNIISLTDDELDEDIGSADNIVGLLQASKDLFLRTAAFEFSSSFFRIRGLDSEYGTVLINGVPMNKVSHGRPEWSNWGGLNEVLRNQEFSAGLSASNSGFGGFLGSTQINVRASALRPGGAVSYALSNRSYVHRTMATYVTGLIKKGWAFAFSASKRIAKEGYSDGTMYDANAVFIGIEKQINPKHSINITGIFTPVKRGKSSPNTEEVFNLKGLKYNAYWGFQKGKIRNSRIKEIAEPIVMLNHYWNLSSSSTLQTNLSYQFGKQTNSRIDFSGSQIEGSYLVSLGGSNPDPSYYQKLPSYALRQGLPNVYDIEKTFIKDGQLDWSRLYLANAKPQNKGLAAYLLYDDRSDTNQWTYNSIYELALNPKSSVQANVLYTKSTSAYYAKVLDLFGATGFLDVDSYAAYPLQQNNLLEPNRIVSEGDDFKYKYQLNTSILSAFAQFKYHTLKTDFFATSQFGQTQYQRIGQYQNAKFPDSSFGPSKISSFSSYGFKFGALHKLTGRHLLQLNFGHMGRAPKLNTVFTNPRVHQELVPNLSLETITSADLSYKLRNPRIQASITGFFTAIRNATEVSFYYADGISGSGRGDAAFVQEQLTEIDKNHSGLEFALETQLTSSLSLKAVASLAQYIYNNNPTLSLKSEDAAFEFSSRPAFLKNYRLASGPQQAYSLGFSYNDPAYWWIGATVNYFDKIFIDVAPLTRTNNFANDSGIPFNDYDPELAKILLNQEQFDPYLTVNLIGGASWKLKNKYLSLFVSVNNLFNTIYKTGGFEQSRSANFRSLRDDKALDIPVFGAKYWYGRGASYFINLNFRF</sequence>
<comment type="caution">
    <text evidence="4">The sequence shown here is derived from an EMBL/GenBank/DDBJ whole genome shotgun (WGS) entry which is preliminary data.</text>
</comment>
<evidence type="ECO:0000313" key="5">
    <source>
        <dbReference type="Proteomes" id="UP000633278"/>
    </source>
</evidence>
<reference evidence="4" key="2">
    <citation type="submission" date="2020-09" db="EMBL/GenBank/DDBJ databases">
        <authorList>
            <person name="Sun Q."/>
            <person name="Zhou Y."/>
        </authorList>
    </citation>
    <scope>NUCLEOTIDE SEQUENCE</scope>
    <source>
        <strain evidence="4">CGMCC 1.15763</strain>
    </source>
</reference>
<dbReference type="SUPFAM" id="SSF49464">
    <property type="entry name" value="Carboxypeptidase regulatory domain-like"/>
    <property type="match status" value="1"/>
</dbReference>